<organism evidence="5 6">
    <name type="scientific">Terrihabitans soli</name>
    <dbReference type="NCBI Taxonomy" id="708113"/>
    <lineage>
        <taxon>Bacteria</taxon>
        <taxon>Pseudomonadati</taxon>
        <taxon>Pseudomonadota</taxon>
        <taxon>Alphaproteobacteria</taxon>
        <taxon>Hyphomicrobiales</taxon>
        <taxon>Terrihabitans</taxon>
    </lineage>
</organism>
<keyword evidence="6" id="KW-1185">Reference proteome</keyword>
<dbReference type="InterPro" id="IPR004682">
    <property type="entry name" value="TRAP_DctP"/>
</dbReference>
<keyword evidence="4" id="KW-0732">Signal</keyword>
<evidence type="ECO:0000256" key="3">
    <source>
        <dbReference type="ARBA" id="ARBA00022448"/>
    </source>
</evidence>
<dbReference type="PANTHER" id="PTHR33376:SF4">
    <property type="entry name" value="SIALIC ACID-BINDING PERIPLASMIC PROTEIN SIAP"/>
    <property type="match status" value="1"/>
</dbReference>
<evidence type="ECO:0000256" key="2">
    <source>
        <dbReference type="ARBA" id="ARBA00009023"/>
    </source>
</evidence>
<dbReference type="GO" id="GO:0030288">
    <property type="term" value="C:outer membrane-bounded periplasmic space"/>
    <property type="evidence" value="ECO:0007669"/>
    <property type="project" value="InterPro"/>
</dbReference>
<dbReference type="NCBIfam" id="NF037995">
    <property type="entry name" value="TRAP_S1"/>
    <property type="match status" value="1"/>
</dbReference>
<protein>
    <recommendedName>
        <fullName evidence="7">TRAP transporter substrate-binding protein</fullName>
    </recommendedName>
</protein>
<dbReference type="EMBL" id="AP023361">
    <property type="protein sequence ID" value="BCJ90647.1"/>
    <property type="molecule type" value="Genomic_DNA"/>
</dbReference>
<dbReference type="Proteomes" id="UP000515317">
    <property type="component" value="Chromosome"/>
</dbReference>
<evidence type="ECO:0000256" key="1">
    <source>
        <dbReference type="ARBA" id="ARBA00004196"/>
    </source>
</evidence>
<dbReference type="RefSeq" id="WP_222877266.1">
    <property type="nucleotide sequence ID" value="NZ_AP023361.1"/>
</dbReference>
<dbReference type="SUPFAM" id="SSF53850">
    <property type="entry name" value="Periplasmic binding protein-like II"/>
    <property type="match status" value="1"/>
</dbReference>
<proteinExistence type="inferred from homology"/>
<dbReference type="NCBIfam" id="TIGR00787">
    <property type="entry name" value="dctP"/>
    <property type="match status" value="1"/>
</dbReference>
<dbReference type="PANTHER" id="PTHR33376">
    <property type="match status" value="1"/>
</dbReference>
<dbReference type="GO" id="GO:0055085">
    <property type="term" value="P:transmembrane transport"/>
    <property type="evidence" value="ECO:0007669"/>
    <property type="project" value="InterPro"/>
</dbReference>
<dbReference type="InterPro" id="IPR018389">
    <property type="entry name" value="DctP_fam"/>
</dbReference>
<dbReference type="InterPro" id="IPR038404">
    <property type="entry name" value="TRAP_DctP_sf"/>
</dbReference>
<gene>
    <name evidence="5" type="ORF">IZ6_13820</name>
</gene>
<evidence type="ECO:0000313" key="5">
    <source>
        <dbReference type="EMBL" id="BCJ90647.1"/>
    </source>
</evidence>
<reference evidence="5 6" key="1">
    <citation type="submission" date="2020-08" db="EMBL/GenBank/DDBJ databases">
        <title>Genome sequence of Rhizobiales bacterium strain IZ6.</title>
        <authorList>
            <person name="Nakai R."/>
            <person name="Naganuma T."/>
        </authorList>
    </citation>
    <scope>NUCLEOTIDE SEQUENCE [LARGE SCALE GENOMIC DNA]</scope>
    <source>
        <strain evidence="5 6">IZ6</strain>
    </source>
</reference>
<dbReference type="Pfam" id="PF03480">
    <property type="entry name" value="DctP"/>
    <property type="match status" value="1"/>
</dbReference>
<dbReference type="KEGG" id="tso:IZ6_13820"/>
<evidence type="ECO:0000256" key="4">
    <source>
        <dbReference type="ARBA" id="ARBA00022729"/>
    </source>
</evidence>
<evidence type="ECO:0000313" key="6">
    <source>
        <dbReference type="Proteomes" id="UP000515317"/>
    </source>
</evidence>
<name>A0A6S6QRS6_9HYPH</name>
<dbReference type="PIRSF" id="PIRSF006470">
    <property type="entry name" value="DctB"/>
    <property type="match status" value="1"/>
</dbReference>
<dbReference type="CDD" id="cd13603">
    <property type="entry name" value="PBP2_TRAP_Siap_TeaA_like"/>
    <property type="match status" value="1"/>
</dbReference>
<dbReference type="AlphaFoldDB" id="A0A6S6QRS6"/>
<comment type="subcellular location">
    <subcellularLocation>
        <location evidence="1">Cell envelope</location>
    </subcellularLocation>
</comment>
<keyword evidence="3" id="KW-0813">Transport</keyword>
<sequence>MSKHISIKALLGAVMLGTSIFAAPVMAEPLKLRMSGDSPASGLDIVVMQMFADNLKAKLGDDLQYELFHSGALGDEVVHMQQIRTGQIDVYPFGSDVVGLDKTFSIFDMPFLYKDRTVVAKVLDGEIGEKLRASLRKTNGLEVLAFGEIGFRQITNNVRAIKTPADFQGMKIRVPGSPTRVLMFKTLGASPINMSFSEVYLALQSGTIDGQENPLADIVARSLQEVQKNISISNHVYTPVTLVMNAKKYDSLTDAQKKAVKEAAHEAAVKVREIGATKDIELLKQLKDSGKIAVTEIDVDSFKKASAPLYEEIGKIAGGDIANEVLAAVK</sequence>
<comment type="similarity">
    <text evidence="2">Belongs to the bacterial solute-binding protein 7 family.</text>
</comment>
<dbReference type="Gene3D" id="3.40.190.170">
    <property type="entry name" value="Bacterial extracellular solute-binding protein, family 7"/>
    <property type="match status" value="1"/>
</dbReference>
<accession>A0A6S6QRS6</accession>
<evidence type="ECO:0008006" key="7">
    <source>
        <dbReference type="Google" id="ProtNLM"/>
    </source>
</evidence>